<dbReference type="Proteomes" id="UP001396334">
    <property type="component" value="Unassembled WGS sequence"/>
</dbReference>
<keyword evidence="6" id="KW-0256">Endoplasmic reticulum</keyword>
<evidence type="ECO:0000313" key="12">
    <source>
        <dbReference type="EMBL" id="KAK9000908.1"/>
    </source>
</evidence>
<dbReference type="PANTHER" id="PTHR14083">
    <property type="entry name" value="YIP1 INTERACTING FACTOR HOMOLOG YIF1 PROTEIN"/>
    <property type="match status" value="1"/>
</dbReference>
<name>A0ABR2QJR5_9ROSI</name>
<dbReference type="PANTHER" id="PTHR14083:SF3">
    <property type="entry name" value="PROTEIN YIF1B-LIKE"/>
    <property type="match status" value="1"/>
</dbReference>
<evidence type="ECO:0000256" key="7">
    <source>
        <dbReference type="ARBA" id="ARBA00022927"/>
    </source>
</evidence>
<organism evidence="12 13">
    <name type="scientific">Hibiscus sabdariffa</name>
    <name type="common">roselle</name>
    <dbReference type="NCBI Taxonomy" id="183260"/>
    <lineage>
        <taxon>Eukaryota</taxon>
        <taxon>Viridiplantae</taxon>
        <taxon>Streptophyta</taxon>
        <taxon>Embryophyta</taxon>
        <taxon>Tracheophyta</taxon>
        <taxon>Spermatophyta</taxon>
        <taxon>Magnoliopsida</taxon>
        <taxon>eudicotyledons</taxon>
        <taxon>Gunneridae</taxon>
        <taxon>Pentapetalae</taxon>
        <taxon>rosids</taxon>
        <taxon>malvids</taxon>
        <taxon>Malvales</taxon>
        <taxon>Malvaceae</taxon>
        <taxon>Malvoideae</taxon>
        <taxon>Hibiscus</taxon>
    </lineage>
</organism>
<dbReference type="InterPro" id="IPR005578">
    <property type="entry name" value="Yif1_fam"/>
</dbReference>
<comment type="similarity">
    <text evidence="3">Belongs to the YIF1 family.</text>
</comment>
<dbReference type="Pfam" id="PF03878">
    <property type="entry name" value="YIF1"/>
    <property type="match status" value="1"/>
</dbReference>
<keyword evidence="8 11" id="KW-1133">Transmembrane helix</keyword>
<sequence length="159" mass="17933">MAIINSEGEGGCEKIFVQRTTAKKEPFVVALYGAGTDLIKTELGAYRTKLLGSGNIDQYFSNLRHYLQVNEQYVMNKLKLISLPFLHKGHWERATEKLGGELFYKPPIDDISAPDLYIPLMAIGTYVVLAGFLLGINGKQVQLPFLIFSFHLIIKWTRP</sequence>
<comment type="caution">
    <text evidence="12">The sequence shown here is derived from an EMBL/GenBank/DDBJ whole genome shotgun (WGS) entry which is preliminary data.</text>
</comment>
<accession>A0ABR2QJR5</accession>
<evidence type="ECO:0000256" key="11">
    <source>
        <dbReference type="SAM" id="Phobius"/>
    </source>
</evidence>
<evidence type="ECO:0000256" key="6">
    <source>
        <dbReference type="ARBA" id="ARBA00022824"/>
    </source>
</evidence>
<gene>
    <name evidence="12" type="ORF">V6N11_081389</name>
</gene>
<keyword evidence="7" id="KW-0653">Protein transport</keyword>
<dbReference type="EMBL" id="JBBPBN010000037">
    <property type="protein sequence ID" value="KAK9000908.1"/>
    <property type="molecule type" value="Genomic_DNA"/>
</dbReference>
<evidence type="ECO:0000256" key="4">
    <source>
        <dbReference type="ARBA" id="ARBA00022448"/>
    </source>
</evidence>
<reference evidence="12 13" key="1">
    <citation type="journal article" date="2024" name="G3 (Bethesda)">
        <title>Genome assembly of Hibiscus sabdariffa L. provides insights into metabolisms of medicinal natural products.</title>
        <authorList>
            <person name="Kim T."/>
        </authorList>
    </citation>
    <scope>NUCLEOTIDE SEQUENCE [LARGE SCALE GENOMIC DNA]</scope>
    <source>
        <strain evidence="12">TK-2024</strain>
        <tissue evidence="12">Old leaves</tissue>
    </source>
</reference>
<keyword evidence="4" id="KW-0813">Transport</keyword>
<protein>
    <submittedName>
        <fullName evidence="12">Uncharacterized protein</fullName>
    </submittedName>
</protein>
<evidence type="ECO:0000256" key="8">
    <source>
        <dbReference type="ARBA" id="ARBA00022989"/>
    </source>
</evidence>
<comment type="subcellular location">
    <subcellularLocation>
        <location evidence="1">Endoplasmic reticulum membrane</location>
        <topology evidence="1">Multi-pass membrane protein</topology>
    </subcellularLocation>
    <subcellularLocation>
        <location evidence="2">Golgi apparatus membrane</location>
        <topology evidence="2">Multi-pass membrane protein</topology>
    </subcellularLocation>
</comment>
<keyword evidence="13" id="KW-1185">Reference proteome</keyword>
<feature type="transmembrane region" description="Helical" evidence="11">
    <location>
        <begin position="116"/>
        <end position="136"/>
    </location>
</feature>
<evidence type="ECO:0000256" key="3">
    <source>
        <dbReference type="ARBA" id="ARBA00009727"/>
    </source>
</evidence>
<keyword evidence="5 11" id="KW-0812">Transmembrane</keyword>
<evidence type="ECO:0000256" key="1">
    <source>
        <dbReference type="ARBA" id="ARBA00004477"/>
    </source>
</evidence>
<evidence type="ECO:0000256" key="10">
    <source>
        <dbReference type="ARBA" id="ARBA00023136"/>
    </source>
</evidence>
<evidence type="ECO:0000256" key="5">
    <source>
        <dbReference type="ARBA" id="ARBA00022692"/>
    </source>
</evidence>
<evidence type="ECO:0000256" key="2">
    <source>
        <dbReference type="ARBA" id="ARBA00004653"/>
    </source>
</evidence>
<evidence type="ECO:0000313" key="13">
    <source>
        <dbReference type="Proteomes" id="UP001396334"/>
    </source>
</evidence>
<keyword evidence="9" id="KW-0333">Golgi apparatus</keyword>
<evidence type="ECO:0000256" key="9">
    <source>
        <dbReference type="ARBA" id="ARBA00023034"/>
    </source>
</evidence>
<keyword evidence="10 11" id="KW-0472">Membrane</keyword>
<proteinExistence type="inferred from homology"/>